<feature type="chain" id="PRO_5004497388" evidence="1">
    <location>
        <begin position="30"/>
        <end position="371"/>
    </location>
</feature>
<dbReference type="GO" id="GO:0005737">
    <property type="term" value="C:cytoplasm"/>
    <property type="evidence" value="ECO:0007669"/>
    <property type="project" value="TreeGrafter"/>
</dbReference>
<dbReference type="PANTHER" id="PTHR15032">
    <property type="entry name" value="N-ACYL-PHOSPHATIDYLETHANOLAMINE-HYDROLYZING PHOSPHOLIPASE D"/>
    <property type="match status" value="1"/>
</dbReference>
<comment type="caution">
    <text evidence="3">The sequence shown here is derived from an EMBL/GenBank/DDBJ whole genome shotgun (WGS) entry which is preliminary data.</text>
</comment>
<sequence>MRSRKNKGGFPGRALVMSGLLLLAGGMFACTPKEKQTFTEALWEEQVAQTRISDLYAPHVAEDGRFFAPWMPMPDKSFLDVAWWKLTSSTSYTQEEQAFLPAVLPDTAERLAQTKGDFILWVGHNTFLVRVNDTYWLTDPMFSKRALVPARVTPPALTIEALTRLVPEVNILITHNHYDHLDRATMKQLPPDARVFVPLGLKRPVEKMNKTDVREMDWWEEQDLGAGVRLICLPVQHWSQRITQGRNKTLWASWLLITPDVTLYFGGDTGYFKGFEEFGRKFPGIDYAFMATTAYHPRWFMAYNHMNISEAVRGFEELGAKYFVPTQWGTFHLGDEPAGYPGLDLARYIAENQVDASRFKIMDIGQILAMD</sequence>
<organism evidence="3 4">
    <name type="scientific">Desulfotignum phosphitoxidans DSM 13687</name>
    <dbReference type="NCBI Taxonomy" id="1286635"/>
    <lineage>
        <taxon>Bacteria</taxon>
        <taxon>Pseudomonadati</taxon>
        <taxon>Thermodesulfobacteriota</taxon>
        <taxon>Desulfobacteria</taxon>
        <taxon>Desulfobacterales</taxon>
        <taxon>Desulfobacteraceae</taxon>
        <taxon>Desulfotignum</taxon>
    </lineage>
</organism>
<proteinExistence type="predicted"/>
<dbReference type="EMBL" id="APJX01000007">
    <property type="protein sequence ID" value="EMS78550.1"/>
    <property type="molecule type" value="Genomic_DNA"/>
</dbReference>
<dbReference type="RefSeq" id="WP_006966975.1">
    <property type="nucleotide sequence ID" value="NZ_APJX01000007.1"/>
</dbReference>
<keyword evidence="4" id="KW-1185">Reference proteome</keyword>
<dbReference type="InterPro" id="IPR001279">
    <property type="entry name" value="Metallo-B-lactamas"/>
</dbReference>
<evidence type="ECO:0000256" key="1">
    <source>
        <dbReference type="SAM" id="SignalP"/>
    </source>
</evidence>
<dbReference type="Gene3D" id="3.60.15.10">
    <property type="entry name" value="Ribonuclease Z/Hydroxyacylglutathione hydrolase-like"/>
    <property type="match status" value="1"/>
</dbReference>
<evidence type="ECO:0000259" key="2">
    <source>
        <dbReference type="Pfam" id="PF12706"/>
    </source>
</evidence>
<dbReference type="Proteomes" id="UP000014216">
    <property type="component" value="Unassembled WGS sequence"/>
</dbReference>
<evidence type="ECO:0000313" key="4">
    <source>
        <dbReference type="Proteomes" id="UP000014216"/>
    </source>
</evidence>
<dbReference type="SUPFAM" id="SSF56281">
    <property type="entry name" value="Metallo-hydrolase/oxidoreductase"/>
    <property type="match status" value="1"/>
</dbReference>
<dbReference type="AlphaFoldDB" id="S0FV10"/>
<name>S0FV10_9BACT</name>
<protein>
    <submittedName>
        <fullName evidence="3">Outer membrane protein</fullName>
    </submittedName>
</protein>
<dbReference type="InterPro" id="IPR036866">
    <property type="entry name" value="RibonucZ/Hydroxyglut_hydro"/>
</dbReference>
<reference evidence="3 4" key="1">
    <citation type="journal article" date="2013" name="Genome Announc.">
        <title>Draft Genome Sequence of Desulfotignum phosphitoxidans DSM 13687 Strain FiPS-3.</title>
        <authorList>
            <person name="Poehlein A."/>
            <person name="Daniel R."/>
            <person name="Simeonova D.D."/>
        </authorList>
    </citation>
    <scope>NUCLEOTIDE SEQUENCE [LARGE SCALE GENOMIC DNA]</scope>
    <source>
        <strain evidence="3 4">DSM 13687</strain>
    </source>
</reference>
<feature type="domain" description="Metallo-beta-lactamase" evidence="2">
    <location>
        <begin position="137"/>
        <end position="326"/>
    </location>
</feature>
<keyword evidence="1" id="KW-0732">Signal</keyword>
<dbReference type="Pfam" id="PF12706">
    <property type="entry name" value="Lactamase_B_2"/>
    <property type="match status" value="1"/>
</dbReference>
<gene>
    <name evidence="3" type="ORF">Dpo_7c00200</name>
</gene>
<dbReference type="PANTHER" id="PTHR15032:SF4">
    <property type="entry name" value="N-ACYL-PHOSPHATIDYLETHANOLAMINE-HYDROLYZING PHOSPHOLIPASE D"/>
    <property type="match status" value="1"/>
</dbReference>
<dbReference type="OrthoDB" id="9805728at2"/>
<feature type="signal peptide" evidence="1">
    <location>
        <begin position="1"/>
        <end position="29"/>
    </location>
</feature>
<dbReference type="PROSITE" id="PS51257">
    <property type="entry name" value="PROKAR_LIPOPROTEIN"/>
    <property type="match status" value="1"/>
</dbReference>
<accession>S0FV10</accession>
<evidence type="ECO:0000313" key="3">
    <source>
        <dbReference type="EMBL" id="EMS78550.1"/>
    </source>
</evidence>